<sequence length="198" mass="21115">MLVTGIRNFICVTLAGAGLAMTAPAVAAPKQCAIGGWSTATSADGLPVRGGPSTDALIVGRLPPFVPYEGGLHFGRGPEFEILEADNGWFRIANVGVPKIEDGDVVETVPLDVAGWISGEAIFFVIQSTKGFAEPDNRSPVVFTADDWYGPRDWLRVADCSGEWVEIAYGKPEQEKRAWFRGVCPIQETTCDGVGGDN</sequence>
<keyword evidence="3" id="KW-1185">Reference proteome</keyword>
<name>A0A1C7P2P1_9HYPH</name>
<feature type="signal peptide" evidence="1">
    <location>
        <begin position="1"/>
        <end position="27"/>
    </location>
</feature>
<dbReference type="EMBL" id="LGLV01000006">
    <property type="protein sequence ID" value="OBZ95525.1"/>
    <property type="molecule type" value="Genomic_DNA"/>
</dbReference>
<evidence type="ECO:0000313" key="2">
    <source>
        <dbReference type="EMBL" id="OBZ95525.1"/>
    </source>
</evidence>
<dbReference type="RefSeq" id="WP_068953769.1">
    <property type="nucleotide sequence ID" value="NZ_LGLV01000006.1"/>
</dbReference>
<reference evidence="2 3" key="1">
    <citation type="journal article" date="2016" name="Syst. Appl. Microbiol.">
        <title>Pararhizobium polonicum sp. nov. isolated from tumors on stone fruit rootstocks.</title>
        <authorList>
            <person name="Pulawska J."/>
            <person name="Kuzmanovic N."/>
            <person name="Willems A."/>
            <person name="Pothier J.F."/>
        </authorList>
    </citation>
    <scope>NUCLEOTIDE SEQUENCE [LARGE SCALE GENOMIC DNA]</scope>
    <source>
        <strain evidence="2 3">F5.1</strain>
    </source>
</reference>
<evidence type="ECO:0000313" key="3">
    <source>
        <dbReference type="Proteomes" id="UP000093111"/>
    </source>
</evidence>
<dbReference type="AlphaFoldDB" id="A0A1C7P2P1"/>
<organism evidence="2 3">
    <name type="scientific">Pararhizobium polonicum</name>
    <dbReference type="NCBI Taxonomy" id="1612624"/>
    <lineage>
        <taxon>Bacteria</taxon>
        <taxon>Pseudomonadati</taxon>
        <taxon>Pseudomonadota</taxon>
        <taxon>Alphaproteobacteria</taxon>
        <taxon>Hyphomicrobiales</taxon>
        <taxon>Rhizobiaceae</taxon>
        <taxon>Rhizobium/Agrobacterium group</taxon>
        <taxon>Pararhizobium</taxon>
    </lineage>
</organism>
<proteinExistence type="predicted"/>
<dbReference type="OrthoDB" id="7596208at2"/>
<accession>A0A1C7P2P1</accession>
<gene>
    <name evidence="2" type="ORF">ADU59_08900</name>
</gene>
<comment type="caution">
    <text evidence="2">The sequence shown here is derived from an EMBL/GenBank/DDBJ whole genome shotgun (WGS) entry which is preliminary data.</text>
</comment>
<dbReference type="Proteomes" id="UP000093111">
    <property type="component" value="Unassembled WGS sequence"/>
</dbReference>
<keyword evidence="1" id="KW-0732">Signal</keyword>
<feature type="chain" id="PRO_5008890181" description="SH3b domain-containing protein" evidence="1">
    <location>
        <begin position="28"/>
        <end position="198"/>
    </location>
</feature>
<protein>
    <recommendedName>
        <fullName evidence="4">SH3b domain-containing protein</fullName>
    </recommendedName>
</protein>
<evidence type="ECO:0000256" key="1">
    <source>
        <dbReference type="SAM" id="SignalP"/>
    </source>
</evidence>
<evidence type="ECO:0008006" key="4">
    <source>
        <dbReference type="Google" id="ProtNLM"/>
    </source>
</evidence>